<dbReference type="GO" id="GO:0005164">
    <property type="term" value="F:tumor necrosis factor receptor binding"/>
    <property type="evidence" value="ECO:0007669"/>
    <property type="project" value="InterPro"/>
</dbReference>
<comment type="similarity">
    <text evidence="3">Belongs to the tumor necrosis factor family.</text>
</comment>
<keyword evidence="4" id="KW-1003">Cell membrane</keyword>
<evidence type="ECO:0000256" key="2">
    <source>
        <dbReference type="ARBA" id="ARBA00004613"/>
    </source>
</evidence>
<dbReference type="GO" id="GO:0005615">
    <property type="term" value="C:extracellular space"/>
    <property type="evidence" value="ECO:0007669"/>
    <property type="project" value="UniProtKB-KW"/>
</dbReference>
<keyword evidence="11" id="KW-0862">Zinc</keyword>
<dbReference type="GO" id="GO:2001238">
    <property type="term" value="P:positive regulation of extrinsic apoptotic signaling pathway"/>
    <property type="evidence" value="ECO:0007669"/>
    <property type="project" value="UniProtKB-ARBA"/>
</dbReference>
<keyword evidence="14" id="KW-0472">Membrane</keyword>
<evidence type="ECO:0000256" key="12">
    <source>
        <dbReference type="ARBA" id="ARBA00022968"/>
    </source>
</evidence>
<dbReference type="GO" id="GO:0046872">
    <property type="term" value="F:metal ion binding"/>
    <property type="evidence" value="ECO:0007669"/>
    <property type="project" value="UniProtKB-KW"/>
</dbReference>
<dbReference type="PANTHER" id="PTHR11471:SF27">
    <property type="entry name" value="TUMOR NECROSIS FACTOR LIGAND SUPERFAMILY MEMBER 10"/>
    <property type="match status" value="1"/>
</dbReference>
<accession>A0A8C4X0P0</accession>
<dbReference type="GeneTree" id="ENSGT01130000278318"/>
<name>A0A8C4X0P0_EPTBU</name>
<evidence type="ECO:0000259" key="20">
    <source>
        <dbReference type="PROSITE" id="PS50049"/>
    </source>
</evidence>
<evidence type="ECO:0000256" key="4">
    <source>
        <dbReference type="ARBA" id="ARBA00022475"/>
    </source>
</evidence>
<evidence type="ECO:0000256" key="6">
    <source>
        <dbReference type="ARBA" id="ARBA00022525"/>
    </source>
</evidence>
<keyword evidence="13" id="KW-1133">Transmembrane helix</keyword>
<keyword evidence="22" id="KW-1185">Reference proteome</keyword>
<keyword evidence="8" id="KW-0812">Transmembrane</keyword>
<dbReference type="SUPFAM" id="SSF49842">
    <property type="entry name" value="TNF-like"/>
    <property type="match status" value="1"/>
</dbReference>
<evidence type="ECO:0000256" key="10">
    <source>
        <dbReference type="ARBA" id="ARBA00022723"/>
    </source>
</evidence>
<dbReference type="GO" id="GO:0006915">
    <property type="term" value="P:apoptotic process"/>
    <property type="evidence" value="ECO:0007669"/>
    <property type="project" value="UniProtKB-KW"/>
</dbReference>
<dbReference type="InterPro" id="IPR021184">
    <property type="entry name" value="TNF_CS"/>
</dbReference>
<dbReference type="PANTHER" id="PTHR11471">
    <property type="entry name" value="TUMOR NECROSIS FACTOR FAMILY MEMBER"/>
    <property type="match status" value="1"/>
</dbReference>
<dbReference type="Ensembl" id="ENSEBUT00000025386.1">
    <property type="protein sequence ID" value="ENSEBUP00000024809.1"/>
    <property type="gene ID" value="ENSEBUG00000015325.1"/>
</dbReference>
<organism evidence="21 22">
    <name type="scientific">Eptatretus burgeri</name>
    <name type="common">Inshore hagfish</name>
    <dbReference type="NCBI Taxonomy" id="7764"/>
    <lineage>
        <taxon>Eukaryota</taxon>
        <taxon>Metazoa</taxon>
        <taxon>Chordata</taxon>
        <taxon>Craniata</taxon>
        <taxon>Vertebrata</taxon>
        <taxon>Cyclostomata</taxon>
        <taxon>Myxini</taxon>
        <taxon>Myxiniformes</taxon>
        <taxon>Myxinidae</taxon>
        <taxon>Eptatretinae</taxon>
        <taxon>Eptatretus</taxon>
    </lineage>
</organism>
<keyword evidence="19" id="KW-0732">Signal</keyword>
<keyword evidence="5" id="KW-0202">Cytokine</keyword>
<comment type="function">
    <text evidence="15">Cytokine that binds to TNFRSF10A/TRAILR1, TNFRSF10B/TRAILR2, TNFRSF10C/TRAILR3, TNFRSF10D/TRAILR4 and possibly also to TNFRSF11B/OPG. Induces apoptosis. Its activity may be modulated by binding to the decoy receptors TNFRSF10C/TRAILR3, TNFRSF10D/TRAILR4 and TNFRSF11B/OPG that cannot induce apoptosis.</text>
</comment>
<protein>
    <recommendedName>
        <fullName evidence="17">Tumor necrosis factor ligand superfamily member 10</fullName>
    </recommendedName>
    <alternativeName>
        <fullName evidence="18">TNF-related apoptosis-inducing ligand</fullName>
    </alternativeName>
</protein>
<dbReference type="InterPro" id="IPR006052">
    <property type="entry name" value="TNF_dom"/>
</dbReference>
<dbReference type="Proteomes" id="UP000694388">
    <property type="component" value="Unplaced"/>
</dbReference>
<evidence type="ECO:0000313" key="21">
    <source>
        <dbReference type="Ensembl" id="ENSEBUP00000024809.1"/>
    </source>
</evidence>
<evidence type="ECO:0000256" key="16">
    <source>
        <dbReference type="ARBA" id="ARBA00063957"/>
    </source>
</evidence>
<feature type="chain" id="PRO_5034391356" description="Tumor necrosis factor ligand superfamily member 10" evidence="19">
    <location>
        <begin position="16"/>
        <end position="174"/>
    </location>
</feature>
<dbReference type="FunFam" id="2.60.120.40:FF:000014">
    <property type="entry name" value="Tumor necrosis factor ligand superfamily member"/>
    <property type="match status" value="1"/>
</dbReference>
<evidence type="ECO:0000256" key="13">
    <source>
        <dbReference type="ARBA" id="ARBA00022989"/>
    </source>
</evidence>
<evidence type="ECO:0000256" key="11">
    <source>
        <dbReference type="ARBA" id="ARBA00022833"/>
    </source>
</evidence>
<dbReference type="Gene3D" id="2.60.120.40">
    <property type="match status" value="1"/>
</dbReference>
<comment type="subcellular location">
    <subcellularLocation>
        <location evidence="1">Cell membrane</location>
        <topology evidence="1">Single-pass type II membrane protein</topology>
    </subcellularLocation>
    <subcellularLocation>
        <location evidence="2">Secreted</location>
    </subcellularLocation>
</comment>
<evidence type="ECO:0000313" key="22">
    <source>
        <dbReference type="Proteomes" id="UP000694388"/>
    </source>
</evidence>
<feature type="signal peptide" evidence="19">
    <location>
        <begin position="1"/>
        <end position="15"/>
    </location>
</feature>
<evidence type="ECO:0000256" key="1">
    <source>
        <dbReference type="ARBA" id="ARBA00004401"/>
    </source>
</evidence>
<evidence type="ECO:0000256" key="15">
    <source>
        <dbReference type="ARBA" id="ARBA00055277"/>
    </source>
</evidence>
<proteinExistence type="inferred from homology"/>
<dbReference type="SMART" id="SM00207">
    <property type="entry name" value="TNF"/>
    <property type="match status" value="1"/>
</dbReference>
<evidence type="ECO:0000256" key="14">
    <source>
        <dbReference type="ARBA" id="ARBA00023136"/>
    </source>
</evidence>
<dbReference type="GO" id="GO:0006955">
    <property type="term" value="P:immune response"/>
    <property type="evidence" value="ECO:0007669"/>
    <property type="project" value="InterPro"/>
</dbReference>
<evidence type="ECO:0000256" key="17">
    <source>
        <dbReference type="ARBA" id="ARBA00074586"/>
    </source>
</evidence>
<dbReference type="Pfam" id="PF00229">
    <property type="entry name" value="TNF"/>
    <property type="match status" value="1"/>
</dbReference>
<evidence type="ECO:0000256" key="19">
    <source>
        <dbReference type="SAM" id="SignalP"/>
    </source>
</evidence>
<keyword evidence="10" id="KW-0479">Metal-binding</keyword>
<dbReference type="InterPro" id="IPR008983">
    <property type="entry name" value="Tumour_necrosis_fac-like_dom"/>
</dbReference>
<feature type="domain" description="THD" evidence="20">
    <location>
        <begin position="19"/>
        <end position="173"/>
    </location>
</feature>
<dbReference type="CDD" id="cd00184">
    <property type="entry name" value="TNF"/>
    <property type="match status" value="1"/>
</dbReference>
<reference evidence="21" key="1">
    <citation type="submission" date="2025-08" db="UniProtKB">
        <authorList>
            <consortium name="Ensembl"/>
        </authorList>
    </citation>
    <scope>IDENTIFICATION</scope>
</reference>
<evidence type="ECO:0000256" key="18">
    <source>
        <dbReference type="ARBA" id="ARBA00083215"/>
    </source>
</evidence>
<evidence type="ECO:0000256" key="7">
    <source>
        <dbReference type="ARBA" id="ARBA00022553"/>
    </source>
</evidence>
<dbReference type="PROSITE" id="PS50049">
    <property type="entry name" value="THD_2"/>
    <property type="match status" value="1"/>
</dbReference>
<evidence type="ECO:0000256" key="5">
    <source>
        <dbReference type="ARBA" id="ARBA00022514"/>
    </source>
</evidence>
<dbReference type="GO" id="GO:0005125">
    <property type="term" value="F:cytokine activity"/>
    <property type="evidence" value="ECO:0007669"/>
    <property type="project" value="UniProtKB-KW"/>
</dbReference>
<keyword evidence="9" id="KW-0053">Apoptosis</keyword>
<dbReference type="GO" id="GO:0005886">
    <property type="term" value="C:plasma membrane"/>
    <property type="evidence" value="ECO:0007669"/>
    <property type="project" value="UniProtKB-SubCell"/>
</dbReference>
<keyword evidence="7" id="KW-0597">Phosphoprotein</keyword>
<evidence type="ECO:0000256" key="9">
    <source>
        <dbReference type="ARBA" id="ARBA00022703"/>
    </source>
</evidence>
<sequence length="174" mass="19808">MLLLTSLAFVQASLTLTVPLVNLAGCGVSLAQQVRGELIKAWESVDGSALLRHMSYEPATASLRVLRPGLYYVYAQVYFRYRQDKRRRGLHSPKPRHHMVQYLYKKNSYPEPLLLAKGGQTKCWSQDVDYGLYSIYQGGVFHLQMNDRLFLSVTNASLIDHNQESSFFGAFQID</sequence>
<dbReference type="AlphaFoldDB" id="A0A8C4X0P0"/>
<comment type="subunit">
    <text evidence="16">Homotrimer. One TNFSF10 homotrimer interacts with three TNFSF10A mononers. One TNFSF10 homotrimer interacts with three TNFSF10B mononers.</text>
</comment>
<reference evidence="21" key="2">
    <citation type="submission" date="2025-09" db="UniProtKB">
        <authorList>
            <consortium name="Ensembl"/>
        </authorList>
    </citation>
    <scope>IDENTIFICATION</scope>
</reference>
<keyword evidence="6" id="KW-0964">Secreted</keyword>
<evidence type="ECO:0000256" key="8">
    <source>
        <dbReference type="ARBA" id="ARBA00022692"/>
    </source>
</evidence>
<dbReference type="PROSITE" id="PS00251">
    <property type="entry name" value="THD_1"/>
    <property type="match status" value="1"/>
</dbReference>
<keyword evidence="12" id="KW-0735">Signal-anchor</keyword>
<evidence type="ECO:0000256" key="3">
    <source>
        <dbReference type="ARBA" id="ARBA00008670"/>
    </source>
</evidence>